<evidence type="ECO:0000256" key="1">
    <source>
        <dbReference type="SAM" id="MobiDB-lite"/>
    </source>
</evidence>
<keyword evidence="4" id="KW-1185">Reference proteome</keyword>
<protein>
    <recommendedName>
        <fullName evidence="2">F-box domain-containing protein</fullName>
    </recommendedName>
</protein>
<dbReference type="InterPro" id="IPR001810">
    <property type="entry name" value="F-box_dom"/>
</dbReference>
<sequence length="447" mass="51405">MSVLSRLPLEILAEVLSFLDLYSLLQVSQTSTFLASICSDDLLNPWRRPLERILSDHQESDEPQTEERRILSHLSNYSRIPKQNWVHVLALSAPEAVLFMYDVPWLPEEIWHQAFLLRFLPSWTRWKRYHSWKRAFLTLLWRIYHRLHVTCTAEESWTNYVILSRQGIVNLNAASSRQFNPHAVLNEYKAQNNLTRQPSTTRLILQLADVRIIAIGTLGAPTSFQVNRLAKEFVNPEGVYPRGITPLIHPQEEDEPPLSATSERVSYSSTPRVVGTPMTRSITMDATPPHPPQHSLWRRFRSGTYSERQTSQVPHYVDIPLPTSPPSPRKIVWNPALPKRHPLLTRPLPIQEHRMFPNYTPGDHDLRWPSSYDGTVEECWVGPMLITALMIPHDDVLSEDAGTEEILKRIGAGRSRWASFTIEDLDAIAPWLDNHIDKRLEGMGLGN</sequence>
<feature type="region of interest" description="Disordered" evidence="1">
    <location>
        <begin position="248"/>
        <end position="275"/>
    </location>
</feature>
<gene>
    <name evidence="3" type="ORF">M408DRAFT_73695</name>
</gene>
<reference evidence="3 4" key="1">
    <citation type="submission" date="2014-04" db="EMBL/GenBank/DDBJ databases">
        <authorList>
            <consortium name="DOE Joint Genome Institute"/>
            <person name="Kuo A."/>
            <person name="Zuccaro A."/>
            <person name="Kohler A."/>
            <person name="Nagy L.G."/>
            <person name="Floudas D."/>
            <person name="Copeland A."/>
            <person name="Barry K.W."/>
            <person name="Cichocki N."/>
            <person name="Veneault-Fourrey C."/>
            <person name="LaButti K."/>
            <person name="Lindquist E.A."/>
            <person name="Lipzen A."/>
            <person name="Lundell T."/>
            <person name="Morin E."/>
            <person name="Murat C."/>
            <person name="Sun H."/>
            <person name="Tunlid A."/>
            <person name="Henrissat B."/>
            <person name="Grigoriev I.V."/>
            <person name="Hibbett D.S."/>
            <person name="Martin F."/>
            <person name="Nordberg H.P."/>
            <person name="Cantor M.N."/>
            <person name="Hua S.X."/>
        </authorList>
    </citation>
    <scope>NUCLEOTIDE SEQUENCE [LARGE SCALE GENOMIC DNA]</scope>
    <source>
        <strain evidence="3 4">MAFF 305830</strain>
    </source>
</reference>
<evidence type="ECO:0000313" key="3">
    <source>
        <dbReference type="EMBL" id="KIM25880.1"/>
    </source>
</evidence>
<dbReference type="InterPro" id="IPR036047">
    <property type="entry name" value="F-box-like_dom_sf"/>
</dbReference>
<dbReference type="Gene3D" id="1.20.1280.50">
    <property type="match status" value="1"/>
</dbReference>
<dbReference type="Pfam" id="PF12937">
    <property type="entry name" value="F-box-like"/>
    <property type="match status" value="1"/>
</dbReference>
<accession>A0A0C3AMR4</accession>
<dbReference type="HOGENOM" id="CLU_035247_0_0_1"/>
<dbReference type="SUPFAM" id="SSF81383">
    <property type="entry name" value="F-box domain"/>
    <property type="match status" value="1"/>
</dbReference>
<proteinExistence type="predicted"/>
<feature type="compositionally biased region" description="Polar residues" evidence="1">
    <location>
        <begin position="259"/>
        <end position="271"/>
    </location>
</feature>
<dbReference type="OrthoDB" id="2532648at2759"/>
<evidence type="ECO:0000313" key="4">
    <source>
        <dbReference type="Proteomes" id="UP000054097"/>
    </source>
</evidence>
<dbReference type="STRING" id="933852.A0A0C3AMR4"/>
<organism evidence="3 4">
    <name type="scientific">Serendipita vermifera MAFF 305830</name>
    <dbReference type="NCBI Taxonomy" id="933852"/>
    <lineage>
        <taxon>Eukaryota</taxon>
        <taxon>Fungi</taxon>
        <taxon>Dikarya</taxon>
        <taxon>Basidiomycota</taxon>
        <taxon>Agaricomycotina</taxon>
        <taxon>Agaricomycetes</taxon>
        <taxon>Sebacinales</taxon>
        <taxon>Serendipitaceae</taxon>
        <taxon>Serendipita</taxon>
    </lineage>
</organism>
<dbReference type="SMART" id="SM00256">
    <property type="entry name" value="FBOX"/>
    <property type="match status" value="1"/>
</dbReference>
<reference evidence="4" key="2">
    <citation type="submission" date="2015-01" db="EMBL/GenBank/DDBJ databases">
        <title>Evolutionary Origins and Diversification of the Mycorrhizal Mutualists.</title>
        <authorList>
            <consortium name="DOE Joint Genome Institute"/>
            <consortium name="Mycorrhizal Genomics Consortium"/>
            <person name="Kohler A."/>
            <person name="Kuo A."/>
            <person name="Nagy L.G."/>
            <person name="Floudas D."/>
            <person name="Copeland A."/>
            <person name="Barry K.W."/>
            <person name="Cichocki N."/>
            <person name="Veneault-Fourrey C."/>
            <person name="LaButti K."/>
            <person name="Lindquist E.A."/>
            <person name="Lipzen A."/>
            <person name="Lundell T."/>
            <person name="Morin E."/>
            <person name="Murat C."/>
            <person name="Riley R."/>
            <person name="Ohm R."/>
            <person name="Sun H."/>
            <person name="Tunlid A."/>
            <person name="Henrissat B."/>
            <person name="Grigoriev I.V."/>
            <person name="Hibbett D.S."/>
            <person name="Martin F."/>
        </authorList>
    </citation>
    <scope>NUCLEOTIDE SEQUENCE [LARGE SCALE GENOMIC DNA]</scope>
    <source>
        <strain evidence="4">MAFF 305830</strain>
    </source>
</reference>
<dbReference type="EMBL" id="KN824310">
    <property type="protein sequence ID" value="KIM25880.1"/>
    <property type="molecule type" value="Genomic_DNA"/>
</dbReference>
<dbReference type="PROSITE" id="PS50181">
    <property type="entry name" value="FBOX"/>
    <property type="match status" value="1"/>
</dbReference>
<dbReference type="AlphaFoldDB" id="A0A0C3AMR4"/>
<name>A0A0C3AMR4_SERVB</name>
<feature type="domain" description="F-box" evidence="2">
    <location>
        <begin position="1"/>
        <end position="49"/>
    </location>
</feature>
<dbReference type="Proteomes" id="UP000054097">
    <property type="component" value="Unassembled WGS sequence"/>
</dbReference>
<evidence type="ECO:0000259" key="2">
    <source>
        <dbReference type="PROSITE" id="PS50181"/>
    </source>
</evidence>